<dbReference type="HAMAP" id="MF_02239">
    <property type="entry name" value="HemJ"/>
    <property type="match status" value="1"/>
</dbReference>
<feature type="transmembrane region" description="Helical" evidence="14">
    <location>
        <begin position="77"/>
        <end position="97"/>
    </location>
</feature>
<keyword evidence="11 14" id="KW-0408">Iron</keyword>
<dbReference type="EC" id="1.3.99.-" evidence="14 15"/>
<keyword evidence="8 14" id="KW-0479">Metal-binding</keyword>
<feature type="transmembrane region" description="Helical" evidence="14">
    <location>
        <begin position="6"/>
        <end position="25"/>
    </location>
</feature>
<keyword evidence="5 14" id="KW-1003">Cell membrane</keyword>
<dbReference type="NCBIfam" id="TIGR00701">
    <property type="entry name" value="protoporphyrinogen oxidase HemJ"/>
    <property type="match status" value="1"/>
</dbReference>
<comment type="caution">
    <text evidence="16">The sequence shown here is derived from an EMBL/GenBank/DDBJ whole genome shotgun (WGS) entry which is preliminary data.</text>
</comment>
<dbReference type="OrthoDB" id="9800824at2"/>
<dbReference type="InterPro" id="IPR005265">
    <property type="entry name" value="HemJ-like"/>
</dbReference>
<evidence type="ECO:0000313" key="17">
    <source>
        <dbReference type="Proteomes" id="UP000054785"/>
    </source>
</evidence>
<evidence type="ECO:0000256" key="9">
    <source>
        <dbReference type="ARBA" id="ARBA00022989"/>
    </source>
</evidence>
<feature type="binding site" description="axial binding residue" evidence="14">
    <location>
        <position position="11"/>
    </location>
    <ligand>
        <name>heme</name>
        <dbReference type="ChEBI" id="CHEBI:30413"/>
    </ligand>
    <ligandPart>
        <name>Fe</name>
        <dbReference type="ChEBI" id="CHEBI:18248"/>
    </ligandPart>
</feature>
<evidence type="ECO:0000256" key="10">
    <source>
        <dbReference type="ARBA" id="ARBA00023002"/>
    </source>
</evidence>
<organism evidence="16 17">
    <name type="scientific">Legionella geestiana</name>
    <dbReference type="NCBI Taxonomy" id="45065"/>
    <lineage>
        <taxon>Bacteria</taxon>
        <taxon>Pseudomonadati</taxon>
        <taxon>Pseudomonadota</taxon>
        <taxon>Gammaproteobacteria</taxon>
        <taxon>Legionellales</taxon>
        <taxon>Legionellaceae</taxon>
        <taxon>Legionella</taxon>
    </lineage>
</organism>
<keyword evidence="10 14" id="KW-0560">Oxidoreductase</keyword>
<feature type="transmembrane region" description="Helical" evidence="14">
    <location>
        <begin position="118"/>
        <end position="136"/>
    </location>
</feature>
<protein>
    <recommendedName>
        <fullName evidence="4 14">Protoporphyrinogen IX oxidase</fullName>
        <shortName evidence="14">PPO</shortName>
        <ecNumber evidence="14 15">1.3.99.-</ecNumber>
    </recommendedName>
</protein>
<evidence type="ECO:0000256" key="6">
    <source>
        <dbReference type="ARBA" id="ARBA00022617"/>
    </source>
</evidence>
<comment type="similarity">
    <text evidence="3 14 15">Belongs to the HemJ family.</text>
</comment>
<name>A0A0W0U8B1_9GAMM</name>
<evidence type="ECO:0000256" key="2">
    <source>
        <dbReference type="ARBA" id="ARBA00005073"/>
    </source>
</evidence>
<comment type="subcellular location">
    <subcellularLocation>
        <location evidence="1 14">Cell membrane</location>
        <topology evidence="1 14">Multi-pass membrane protein</topology>
    </subcellularLocation>
</comment>
<dbReference type="UniPathway" id="UPA00251">
    <property type="reaction ID" value="UER00324"/>
</dbReference>
<comment type="catalytic activity">
    <reaction evidence="13 14 15">
        <text>protoporphyrinogen IX + 3 A = protoporphyrin IX + 3 AH2</text>
        <dbReference type="Rhea" id="RHEA:62000"/>
        <dbReference type="ChEBI" id="CHEBI:13193"/>
        <dbReference type="ChEBI" id="CHEBI:17499"/>
        <dbReference type="ChEBI" id="CHEBI:57306"/>
        <dbReference type="ChEBI" id="CHEBI:57307"/>
    </reaction>
</comment>
<proteinExistence type="inferred from homology"/>
<feature type="transmembrane region" description="Helical" evidence="14">
    <location>
        <begin position="48"/>
        <end position="71"/>
    </location>
</feature>
<dbReference type="GO" id="GO:0070818">
    <property type="term" value="F:protoporphyrinogen oxidase activity"/>
    <property type="evidence" value="ECO:0007669"/>
    <property type="project" value="UniProtKB-UniRule"/>
</dbReference>
<evidence type="ECO:0000256" key="15">
    <source>
        <dbReference type="PIRNR" id="PIRNR004638"/>
    </source>
</evidence>
<dbReference type="RefSeq" id="WP_028387067.1">
    <property type="nucleotide sequence ID" value="NZ_CAAAHN010000001.1"/>
</dbReference>
<dbReference type="EMBL" id="LNYC01000005">
    <property type="protein sequence ID" value="KTD04238.1"/>
    <property type="molecule type" value="Genomic_DNA"/>
</dbReference>
<dbReference type="PANTHER" id="PTHR40255">
    <property type="entry name" value="UPF0093 MEMBRANE PROTEIN SLR1790"/>
    <property type="match status" value="1"/>
</dbReference>
<comment type="pathway">
    <text evidence="2 14 15">Porphyrin-containing compound metabolism; protoporphyrin-IX biosynthesis; protoporphyrin-IX from protoporphyrinogen-IX: step 1/1.</text>
</comment>
<evidence type="ECO:0000256" key="13">
    <source>
        <dbReference type="ARBA" id="ARBA00048390"/>
    </source>
</evidence>
<evidence type="ECO:0000256" key="8">
    <source>
        <dbReference type="ARBA" id="ARBA00022723"/>
    </source>
</evidence>
<dbReference type="Pfam" id="PF03653">
    <property type="entry name" value="UPF0093"/>
    <property type="match status" value="1"/>
</dbReference>
<dbReference type="STRING" id="45065.Lgee_0268"/>
<sequence length="138" mass="16047">MNAWLWIKALHVIAMVAWFAGLFYLPRLFVYHADGADDTLFKTMERRLYYGITWPAALVTTFAGVWMLILQPAYLKAGWMHAKLGMVALLWGYHLLCGHYRRMFADNKNRHRAGFYRVFNEVPTLLLVGIVVMVIVRP</sequence>
<keyword evidence="17" id="KW-1185">Reference proteome</keyword>
<evidence type="ECO:0000256" key="12">
    <source>
        <dbReference type="ARBA" id="ARBA00023136"/>
    </source>
</evidence>
<evidence type="ECO:0000256" key="14">
    <source>
        <dbReference type="HAMAP-Rule" id="MF_02239"/>
    </source>
</evidence>
<comment type="function">
    <text evidence="14 15">Catalyzes the oxidation of protoporphyrinogen IX to protoporphyrin IX.</text>
</comment>
<dbReference type="PIRSF" id="PIRSF004638">
    <property type="entry name" value="UCP004638"/>
    <property type="match status" value="1"/>
</dbReference>
<evidence type="ECO:0000256" key="5">
    <source>
        <dbReference type="ARBA" id="ARBA00022475"/>
    </source>
</evidence>
<keyword evidence="6 14" id="KW-0349">Heme</keyword>
<comment type="cofactor">
    <cofactor evidence="14 15">
        <name>heme b</name>
        <dbReference type="ChEBI" id="CHEBI:60344"/>
    </cofactor>
    <text evidence="14 15">Binds 1 heme b (iron(II)-protoporphyrin IX) group per subunit.</text>
</comment>
<evidence type="ECO:0000256" key="3">
    <source>
        <dbReference type="ARBA" id="ARBA00006501"/>
    </source>
</evidence>
<dbReference type="PANTHER" id="PTHR40255:SF1">
    <property type="entry name" value="PROTOPORPHYRINOGEN IX OXIDASE"/>
    <property type="match status" value="1"/>
</dbReference>
<evidence type="ECO:0000256" key="4">
    <source>
        <dbReference type="ARBA" id="ARBA00017504"/>
    </source>
</evidence>
<keyword evidence="9 14" id="KW-1133">Transmembrane helix</keyword>
<evidence type="ECO:0000256" key="7">
    <source>
        <dbReference type="ARBA" id="ARBA00022692"/>
    </source>
</evidence>
<accession>A0A0W0U8B1</accession>
<reference evidence="16 17" key="1">
    <citation type="submission" date="2015-11" db="EMBL/GenBank/DDBJ databases">
        <title>Genomic analysis of 38 Legionella species identifies large and diverse effector repertoires.</title>
        <authorList>
            <person name="Burstein D."/>
            <person name="Amaro F."/>
            <person name="Zusman T."/>
            <person name="Lifshitz Z."/>
            <person name="Cohen O."/>
            <person name="Gilbert J.A."/>
            <person name="Pupko T."/>
            <person name="Shuman H.A."/>
            <person name="Segal G."/>
        </authorList>
    </citation>
    <scope>NUCLEOTIDE SEQUENCE [LARGE SCALE GENOMIC DNA]</scope>
    <source>
        <strain evidence="16 17">ATCC 49504</strain>
    </source>
</reference>
<dbReference type="GO" id="GO:0046872">
    <property type="term" value="F:metal ion binding"/>
    <property type="evidence" value="ECO:0007669"/>
    <property type="project" value="UniProtKB-UniRule"/>
</dbReference>
<keyword evidence="7 14" id="KW-0812">Transmembrane</keyword>
<evidence type="ECO:0000256" key="11">
    <source>
        <dbReference type="ARBA" id="ARBA00023004"/>
    </source>
</evidence>
<dbReference type="GO" id="GO:0005886">
    <property type="term" value="C:plasma membrane"/>
    <property type="evidence" value="ECO:0007669"/>
    <property type="project" value="UniProtKB-SubCell"/>
</dbReference>
<comment type="subunit">
    <text evidence="14">Homodimer.</text>
</comment>
<feature type="binding site" description="axial binding residue" evidence="14">
    <location>
        <position position="83"/>
    </location>
    <ligand>
        <name>heme</name>
        <dbReference type="ChEBI" id="CHEBI:30413"/>
    </ligand>
    <ligandPart>
        <name>Fe</name>
        <dbReference type="ChEBI" id="CHEBI:18248"/>
    </ligandPart>
</feature>
<evidence type="ECO:0000256" key="1">
    <source>
        <dbReference type="ARBA" id="ARBA00004651"/>
    </source>
</evidence>
<dbReference type="GO" id="GO:0006782">
    <property type="term" value="P:protoporphyrinogen IX biosynthetic process"/>
    <property type="evidence" value="ECO:0007669"/>
    <property type="project" value="UniProtKB-UniRule"/>
</dbReference>
<dbReference type="Proteomes" id="UP000054785">
    <property type="component" value="Unassembled WGS sequence"/>
</dbReference>
<dbReference type="AlphaFoldDB" id="A0A0W0U8B1"/>
<keyword evidence="12 14" id="KW-0472">Membrane</keyword>
<gene>
    <name evidence="16" type="ORF">Lgee_0268</name>
</gene>
<evidence type="ECO:0000313" key="16">
    <source>
        <dbReference type="EMBL" id="KTD04238.1"/>
    </source>
</evidence>
<dbReference type="PATRIC" id="fig|45065.4.peg.284"/>